<feature type="compositionally biased region" description="Basic and acidic residues" evidence="18">
    <location>
        <begin position="306"/>
        <end position="316"/>
    </location>
</feature>
<dbReference type="GO" id="GO:0004129">
    <property type="term" value="F:cytochrome-c oxidase activity"/>
    <property type="evidence" value="ECO:0007669"/>
    <property type="project" value="UniProtKB-UniRule"/>
</dbReference>
<dbReference type="Gene3D" id="2.60.40.420">
    <property type="entry name" value="Cupredoxins - blue copper proteins"/>
    <property type="match status" value="1"/>
</dbReference>
<reference evidence="22" key="1">
    <citation type="submission" date="2013-06" db="EMBL/GenBank/DDBJ databases">
        <authorList>
            <person name="Mazano-Marin A."/>
        </authorList>
    </citation>
    <scope>NUCLEOTIDE SEQUENCE</scope>
    <source>
        <strain evidence="22">SCt-VLC</strain>
    </source>
</reference>
<dbReference type="NCBIfam" id="NF007816">
    <property type="entry name" value="PRK10525.1"/>
    <property type="match status" value="1"/>
</dbReference>
<reference evidence="22" key="2">
    <citation type="journal article" date="2014" name="Genome Biol. Evol.">
        <title>Settling down: the genome of Serratia symbiotica from the aphid Cinara tujafilina zooms in on the process of accommodation to a cooperative intracellular life.</title>
        <authorList>
            <person name="Manzano-Marin A."/>
            <person name="Latorre A."/>
        </authorList>
    </citation>
    <scope>NUCLEOTIDE SEQUENCE</scope>
    <source>
        <strain evidence="22">SCt-VLC</strain>
    </source>
</reference>
<evidence type="ECO:0000256" key="19">
    <source>
        <dbReference type="SAM" id="Phobius"/>
    </source>
</evidence>
<evidence type="ECO:0000256" key="4">
    <source>
        <dbReference type="ARBA" id="ARBA00022448"/>
    </source>
</evidence>
<keyword evidence="5 17" id="KW-1003">Cell membrane</keyword>
<keyword evidence="8 19" id="KW-0812">Transmembrane</keyword>
<dbReference type="EMBL" id="FR904231">
    <property type="protein sequence ID" value="CDG47180.1"/>
    <property type="molecule type" value="Genomic_DNA"/>
</dbReference>
<evidence type="ECO:0000256" key="5">
    <source>
        <dbReference type="ARBA" id="ARBA00022475"/>
    </source>
</evidence>
<comment type="function">
    <text evidence="16">Cytochrome bo(3) ubiquinol terminal oxidase is the component of the aerobic respiratory chain of E.coli that predominates when cells are grown at high aeration. Has proton pump activity across the membrane in addition to electron transfer, pumping 2 protons/electron.</text>
</comment>
<dbReference type="AlphaFoldDB" id="A0A068RC61"/>
<proteinExistence type="inferred from homology"/>
<gene>
    <name evidence="22" type="primary">cyoA</name>
    <name evidence="22" type="ORF">SCTVLC_0417</name>
</gene>
<dbReference type="PROSITE" id="PS51257">
    <property type="entry name" value="PROKAR_LIPOPROTEIN"/>
    <property type="match status" value="1"/>
</dbReference>
<dbReference type="InterPro" id="IPR011759">
    <property type="entry name" value="Cyt_c_oxidase_su2_TM_dom"/>
</dbReference>
<evidence type="ECO:0000256" key="10">
    <source>
        <dbReference type="ARBA" id="ARBA00022982"/>
    </source>
</evidence>
<evidence type="ECO:0000256" key="11">
    <source>
        <dbReference type="ARBA" id="ARBA00022989"/>
    </source>
</evidence>
<keyword evidence="6" id="KW-0997">Cell inner membrane</keyword>
<keyword evidence="7 17" id="KW-0679">Respiratory chain</keyword>
<dbReference type="InterPro" id="IPR045187">
    <property type="entry name" value="CcO_II"/>
</dbReference>
<keyword evidence="4 17" id="KW-0813">Transport</keyword>
<feature type="transmembrane region" description="Helical" evidence="19">
    <location>
        <begin position="89"/>
        <end position="109"/>
    </location>
</feature>
<dbReference type="FunFam" id="2.60.40.420:FF:000008">
    <property type="entry name" value="Ubiquinol oxidase subunit 2"/>
    <property type="match status" value="1"/>
</dbReference>
<feature type="transmembrane region" description="Helical" evidence="19">
    <location>
        <begin position="43"/>
        <end position="68"/>
    </location>
</feature>
<dbReference type="CDD" id="cd04212">
    <property type="entry name" value="CuRO_UO_II"/>
    <property type="match status" value="1"/>
</dbReference>
<dbReference type="InterPro" id="IPR002429">
    <property type="entry name" value="CcO_II-like_C"/>
</dbReference>
<evidence type="ECO:0000259" key="21">
    <source>
        <dbReference type="PROSITE" id="PS50999"/>
    </source>
</evidence>
<evidence type="ECO:0000256" key="1">
    <source>
        <dbReference type="ARBA" id="ARBA00004429"/>
    </source>
</evidence>
<dbReference type="GO" id="GO:0042773">
    <property type="term" value="P:ATP synthesis coupled electron transport"/>
    <property type="evidence" value="ECO:0007669"/>
    <property type="project" value="TreeGrafter"/>
</dbReference>
<feature type="region of interest" description="Disordered" evidence="18">
    <location>
        <begin position="293"/>
        <end position="316"/>
    </location>
</feature>
<accession>A0A068RC61</accession>
<dbReference type="GO" id="GO:0016682">
    <property type="term" value="F:oxidoreductase activity, acting on diphenols and related substances as donors, oxygen as acceptor"/>
    <property type="evidence" value="ECO:0007669"/>
    <property type="project" value="InterPro"/>
</dbReference>
<evidence type="ECO:0000256" key="15">
    <source>
        <dbReference type="ARBA" id="ARBA00023288"/>
    </source>
</evidence>
<evidence type="ECO:0000256" key="12">
    <source>
        <dbReference type="ARBA" id="ARBA00023002"/>
    </source>
</evidence>
<keyword evidence="11 19" id="KW-1133">Transmembrane helix</keyword>
<dbReference type="Gene3D" id="1.10.287.90">
    <property type="match status" value="1"/>
</dbReference>
<dbReference type="Pfam" id="PF06481">
    <property type="entry name" value="COX_ARM"/>
    <property type="match status" value="1"/>
</dbReference>
<dbReference type="InterPro" id="IPR034227">
    <property type="entry name" value="CuRO_UO_II"/>
</dbReference>
<dbReference type="InterPro" id="IPR008972">
    <property type="entry name" value="Cupredoxin"/>
</dbReference>
<dbReference type="SUPFAM" id="SSF49503">
    <property type="entry name" value="Cupredoxins"/>
    <property type="match status" value="1"/>
</dbReference>
<evidence type="ECO:0000256" key="13">
    <source>
        <dbReference type="ARBA" id="ARBA00023136"/>
    </source>
</evidence>
<evidence type="ECO:0000256" key="16">
    <source>
        <dbReference type="ARBA" id="ARBA00025694"/>
    </source>
</evidence>
<feature type="transmembrane region" description="Helical" evidence="19">
    <location>
        <begin position="12"/>
        <end position="31"/>
    </location>
</feature>
<evidence type="ECO:0000256" key="9">
    <source>
        <dbReference type="ARBA" id="ARBA00022729"/>
    </source>
</evidence>
<dbReference type="PANTHER" id="PTHR22888:SF18">
    <property type="entry name" value="CYTOCHROME BO(3) UBIQUINOL OXIDASE SUBUNIT 2"/>
    <property type="match status" value="1"/>
</dbReference>
<sequence length="316" mass="34847">MRLKKYNKSIGVMSLIAATVVLSGCHNMVLMNPKGAIGVEQRTLIITAIMLMLIVVIPVIFMAFTFAWKYRASNKDAKYRPNWAHSNKIEVVVWIIPIIIIAILGTITWKTTHELDPFKPIVTDKKPMTIEVVSLDWKWLFIYPEQGIATVNELAFPKDVPIEFKVASDSVMNSFFIPQLGGQIYAMAGMQTKLHLIGNEAGEYAGISSCYSGRGFSGMKFTAIVTPTEGDFDQWVAKVKASPNNLIATSDFNTLAAPSENNPVAYFSSVKPNLFKETIAKFMGDMDMHTGATAHPGMDMSQGMDMGEHAHAGAEE</sequence>
<dbReference type="PROSITE" id="PS50999">
    <property type="entry name" value="COX2_TM"/>
    <property type="match status" value="1"/>
</dbReference>
<evidence type="ECO:0000313" key="22">
    <source>
        <dbReference type="EMBL" id="CDG47180.1"/>
    </source>
</evidence>
<comment type="similarity">
    <text evidence="2 17">Belongs to the cytochrome c oxidase subunit 2 family.</text>
</comment>
<evidence type="ECO:0000256" key="14">
    <source>
        <dbReference type="ARBA" id="ARBA00023139"/>
    </source>
</evidence>
<comment type="subcellular location">
    <subcellularLocation>
        <location evidence="1">Cell inner membrane</location>
        <topology evidence="1">Multi-pass membrane protein</topology>
    </subcellularLocation>
    <subcellularLocation>
        <location evidence="17">Cell membrane</location>
    </subcellularLocation>
</comment>
<evidence type="ECO:0000256" key="6">
    <source>
        <dbReference type="ARBA" id="ARBA00022519"/>
    </source>
</evidence>
<dbReference type="InterPro" id="IPR036257">
    <property type="entry name" value="Cyt_c_oxidase_su2_TM_sf"/>
</dbReference>
<dbReference type="GO" id="GO:0009486">
    <property type="term" value="F:cytochrome bo3 ubiquinol oxidase activity"/>
    <property type="evidence" value="ECO:0007669"/>
    <property type="project" value="InterPro"/>
</dbReference>
<dbReference type="InterPro" id="IPR010514">
    <property type="entry name" value="COX_ARM"/>
</dbReference>
<keyword evidence="10 17" id="KW-0249">Electron transport</keyword>
<organism evidence="22">
    <name type="scientific">Serratia symbiotica SCt-VLC</name>
    <dbReference type="NCBI Taxonomy" id="1347341"/>
    <lineage>
        <taxon>Bacteria</taxon>
        <taxon>Pseudomonadati</taxon>
        <taxon>Pseudomonadota</taxon>
        <taxon>Gammaproteobacteria</taxon>
        <taxon>Enterobacterales</taxon>
        <taxon>Yersiniaceae</taxon>
        <taxon>Serratia</taxon>
        <taxon>Serratia symbiotica</taxon>
    </lineage>
</organism>
<evidence type="ECO:0000256" key="7">
    <source>
        <dbReference type="ARBA" id="ARBA00022660"/>
    </source>
</evidence>
<evidence type="ECO:0000256" key="3">
    <source>
        <dbReference type="ARBA" id="ARBA00011700"/>
    </source>
</evidence>
<feature type="domain" description="Cytochrome oxidase subunit II transmembrane region profile" evidence="21">
    <location>
        <begin position="22"/>
        <end position="119"/>
    </location>
</feature>
<dbReference type="InterPro" id="IPR006333">
    <property type="entry name" value="Cyt_o_ubiquinol_oxidase_su2"/>
</dbReference>
<name>A0A068RC61_9GAMM</name>
<keyword evidence="12 17" id="KW-0560">Oxidoreductase</keyword>
<keyword evidence="15" id="KW-0449">Lipoprotein</keyword>
<keyword evidence="13 17" id="KW-0472">Membrane</keyword>
<evidence type="ECO:0000256" key="2">
    <source>
        <dbReference type="ARBA" id="ARBA00007866"/>
    </source>
</evidence>
<dbReference type="PIRSF" id="PIRSF000292">
    <property type="entry name" value="Ubi_od_II"/>
    <property type="match status" value="1"/>
</dbReference>
<dbReference type="FunFam" id="1.10.287.90:FF:000002">
    <property type="entry name" value="Ubiquinol oxidase subunit 2"/>
    <property type="match status" value="1"/>
</dbReference>
<dbReference type="SUPFAM" id="SSF81464">
    <property type="entry name" value="Cytochrome c oxidase subunit II-like, transmembrane region"/>
    <property type="match status" value="1"/>
</dbReference>
<evidence type="ECO:0000256" key="18">
    <source>
        <dbReference type="SAM" id="MobiDB-lite"/>
    </source>
</evidence>
<evidence type="ECO:0000259" key="20">
    <source>
        <dbReference type="PROSITE" id="PS50857"/>
    </source>
</evidence>
<protein>
    <recommendedName>
        <fullName evidence="17">Ubiquinol oxidase subunit 2</fullName>
    </recommendedName>
</protein>
<dbReference type="NCBIfam" id="TIGR01433">
    <property type="entry name" value="CyoA"/>
    <property type="match status" value="1"/>
</dbReference>
<dbReference type="PROSITE" id="PS50857">
    <property type="entry name" value="COX2_CUA"/>
    <property type="match status" value="1"/>
</dbReference>
<keyword evidence="14" id="KW-0564">Palmitate</keyword>
<dbReference type="PANTHER" id="PTHR22888">
    <property type="entry name" value="CYTOCHROME C OXIDASE, SUBUNIT II"/>
    <property type="match status" value="1"/>
</dbReference>
<dbReference type="OrthoDB" id="9783445at2"/>
<dbReference type="GO" id="GO:0005886">
    <property type="term" value="C:plasma membrane"/>
    <property type="evidence" value="ECO:0007669"/>
    <property type="project" value="UniProtKB-SubCell"/>
</dbReference>
<dbReference type="GO" id="GO:0005507">
    <property type="term" value="F:copper ion binding"/>
    <property type="evidence" value="ECO:0007669"/>
    <property type="project" value="InterPro"/>
</dbReference>
<dbReference type="RefSeq" id="WP_061769850.1">
    <property type="nucleotide sequence ID" value="NZ_FR904231.1"/>
</dbReference>
<evidence type="ECO:0000256" key="8">
    <source>
        <dbReference type="ARBA" id="ARBA00022692"/>
    </source>
</evidence>
<comment type="subunit">
    <text evidence="3">Heterooctamer of two A chains, two B chains, two C chains and two D chains.</text>
</comment>
<evidence type="ECO:0000256" key="17">
    <source>
        <dbReference type="PIRNR" id="PIRNR000292"/>
    </source>
</evidence>
<feature type="domain" description="Cytochrome oxidase subunit II copper A binding" evidence="20">
    <location>
        <begin position="125"/>
        <end position="238"/>
    </location>
</feature>
<keyword evidence="9" id="KW-0732">Signal</keyword>